<sequence>MISREDFIFTIGYEGSTAIVDGRARKEFGGLSTMELAEKGLYRAAFSSALYSGKPGEMKAYIDFFNAKAGTSYGEAAQLSRLFGVYLEEVSKTLVL</sequence>
<dbReference type="AlphaFoldDB" id="A0A644VSQ2"/>
<evidence type="ECO:0000313" key="1">
    <source>
        <dbReference type="EMBL" id="MPL94398.1"/>
    </source>
</evidence>
<dbReference type="EMBL" id="VSSQ01000426">
    <property type="protein sequence ID" value="MPL94398.1"/>
    <property type="molecule type" value="Genomic_DNA"/>
</dbReference>
<accession>A0A644VSQ2</accession>
<name>A0A644VSQ2_9ZZZZ</name>
<protein>
    <submittedName>
        <fullName evidence="1">Uncharacterized protein</fullName>
    </submittedName>
</protein>
<comment type="caution">
    <text evidence="1">The sequence shown here is derived from an EMBL/GenBank/DDBJ whole genome shotgun (WGS) entry which is preliminary data.</text>
</comment>
<organism evidence="1">
    <name type="scientific">bioreactor metagenome</name>
    <dbReference type="NCBI Taxonomy" id="1076179"/>
    <lineage>
        <taxon>unclassified sequences</taxon>
        <taxon>metagenomes</taxon>
        <taxon>ecological metagenomes</taxon>
    </lineage>
</organism>
<reference evidence="1" key="1">
    <citation type="submission" date="2019-08" db="EMBL/GenBank/DDBJ databases">
        <authorList>
            <person name="Kucharzyk K."/>
            <person name="Murdoch R.W."/>
            <person name="Higgins S."/>
            <person name="Loffler F."/>
        </authorList>
    </citation>
    <scope>NUCLEOTIDE SEQUENCE</scope>
</reference>
<gene>
    <name evidence="1" type="ORF">SDC9_40551</name>
</gene>
<proteinExistence type="predicted"/>